<evidence type="ECO:0000256" key="1">
    <source>
        <dbReference type="SAM" id="MobiDB-lite"/>
    </source>
</evidence>
<dbReference type="AlphaFoldDB" id="A0A2N5T4A2"/>
<name>A0A2N5T4A2_9BASI</name>
<keyword evidence="3" id="KW-1185">Reference proteome</keyword>
<accession>A0A2N5T4A2</accession>
<feature type="compositionally biased region" description="Polar residues" evidence="1">
    <location>
        <begin position="125"/>
        <end position="138"/>
    </location>
</feature>
<protein>
    <submittedName>
        <fullName evidence="2">Uncharacterized protein</fullName>
    </submittedName>
</protein>
<dbReference type="Proteomes" id="UP000235388">
    <property type="component" value="Unassembled WGS sequence"/>
</dbReference>
<organism evidence="2 3">
    <name type="scientific">Puccinia coronata f. sp. avenae</name>
    <dbReference type="NCBI Taxonomy" id="200324"/>
    <lineage>
        <taxon>Eukaryota</taxon>
        <taxon>Fungi</taxon>
        <taxon>Dikarya</taxon>
        <taxon>Basidiomycota</taxon>
        <taxon>Pucciniomycotina</taxon>
        <taxon>Pucciniomycetes</taxon>
        <taxon>Pucciniales</taxon>
        <taxon>Pucciniaceae</taxon>
        <taxon>Puccinia</taxon>
    </lineage>
</organism>
<feature type="region of interest" description="Disordered" evidence="1">
    <location>
        <begin position="118"/>
        <end position="138"/>
    </location>
</feature>
<gene>
    <name evidence="2" type="ORF">PCANC_08465</name>
</gene>
<reference evidence="2 3" key="1">
    <citation type="submission" date="2017-11" db="EMBL/GenBank/DDBJ databases">
        <title>De novo assembly and phasing of dikaryotic genomes from two isolates of Puccinia coronata f. sp. avenae, the causal agent of oat crown rust.</title>
        <authorList>
            <person name="Miller M.E."/>
            <person name="Zhang Y."/>
            <person name="Omidvar V."/>
            <person name="Sperschneider J."/>
            <person name="Schwessinger B."/>
            <person name="Raley C."/>
            <person name="Palmer J.M."/>
            <person name="Garnica D."/>
            <person name="Upadhyaya N."/>
            <person name="Rathjen J."/>
            <person name="Taylor J.M."/>
            <person name="Park R.F."/>
            <person name="Dodds P.N."/>
            <person name="Hirsch C.D."/>
            <person name="Kianian S.F."/>
            <person name="Figueroa M."/>
        </authorList>
    </citation>
    <scope>NUCLEOTIDE SEQUENCE [LARGE SCALE GENOMIC DNA]</scope>
    <source>
        <strain evidence="2">12NC29</strain>
    </source>
</reference>
<proteinExistence type="predicted"/>
<comment type="caution">
    <text evidence="2">The sequence shown here is derived from an EMBL/GenBank/DDBJ whole genome shotgun (WGS) entry which is preliminary data.</text>
</comment>
<evidence type="ECO:0000313" key="2">
    <source>
        <dbReference type="EMBL" id="PLW20319.1"/>
    </source>
</evidence>
<dbReference type="EMBL" id="PGCJ01000799">
    <property type="protein sequence ID" value="PLW20319.1"/>
    <property type="molecule type" value="Genomic_DNA"/>
</dbReference>
<evidence type="ECO:0000313" key="3">
    <source>
        <dbReference type="Proteomes" id="UP000235388"/>
    </source>
</evidence>
<sequence>MSLVIWGKLFFRGGAGPLTVKSWVNLTTWRNIRQDAPGLTVGSITVILTLKVARRIIDEAQLPPIKLGGRSSSVADQARRLILPIQTPQAQNFALEDPLVTRIQSNRVFHPAAMNHEGPIIKTEPNMSNEPTPNNTPRQVHLDFVLYATNKS</sequence>